<evidence type="ECO:0000313" key="2">
    <source>
        <dbReference type="EMBL" id="SFM39555.1"/>
    </source>
</evidence>
<feature type="transmembrane region" description="Helical" evidence="1">
    <location>
        <begin position="140"/>
        <end position="158"/>
    </location>
</feature>
<proteinExistence type="predicted"/>
<gene>
    <name evidence="2" type="ORF">SAMN05421880_11528</name>
</gene>
<accession>A0A1I4QIN2</accession>
<evidence type="ECO:0000256" key="1">
    <source>
        <dbReference type="SAM" id="Phobius"/>
    </source>
</evidence>
<dbReference type="Pfam" id="PF20334">
    <property type="entry name" value="DUF6629"/>
    <property type="match status" value="1"/>
</dbReference>
<organism evidence="2 3">
    <name type="scientific">Nitrosomonas nitrosa</name>
    <dbReference type="NCBI Taxonomy" id="52442"/>
    <lineage>
        <taxon>Bacteria</taxon>
        <taxon>Pseudomonadati</taxon>
        <taxon>Pseudomonadota</taxon>
        <taxon>Betaproteobacteria</taxon>
        <taxon>Nitrosomonadales</taxon>
        <taxon>Nitrosomonadaceae</taxon>
        <taxon>Nitrosomonas</taxon>
    </lineage>
</organism>
<keyword evidence="3" id="KW-1185">Reference proteome</keyword>
<keyword evidence="1" id="KW-0472">Membrane</keyword>
<dbReference type="STRING" id="52442.SAMN05421880_11528"/>
<name>A0A1I4QIN2_9PROT</name>
<dbReference type="Proteomes" id="UP000199561">
    <property type="component" value="Unassembled WGS sequence"/>
</dbReference>
<feature type="transmembrane region" description="Helical" evidence="1">
    <location>
        <begin position="65"/>
        <end position="87"/>
    </location>
</feature>
<feature type="transmembrane region" description="Helical" evidence="1">
    <location>
        <begin position="187"/>
        <end position="206"/>
    </location>
</feature>
<feature type="transmembrane region" description="Helical" evidence="1">
    <location>
        <begin position="32"/>
        <end position="53"/>
    </location>
</feature>
<dbReference type="RefSeq" id="WP_090669024.1">
    <property type="nucleotide sequence ID" value="NZ_FOUF01000015.1"/>
</dbReference>
<feature type="transmembrane region" description="Helical" evidence="1">
    <location>
        <begin position="99"/>
        <end position="120"/>
    </location>
</feature>
<keyword evidence="1" id="KW-0812">Transmembrane</keyword>
<protein>
    <submittedName>
        <fullName evidence="2">Uncharacterized protein</fullName>
    </submittedName>
</protein>
<dbReference type="EMBL" id="FOUF01000015">
    <property type="protein sequence ID" value="SFM39555.1"/>
    <property type="molecule type" value="Genomic_DNA"/>
</dbReference>
<dbReference type="InterPro" id="IPR046737">
    <property type="entry name" value="DUF6629"/>
</dbReference>
<dbReference type="AlphaFoldDB" id="A0A1I4QIN2"/>
<reference evidence="2 3" key="1">
    <citation type="submission" date="2016-10" db="EMBL/GenBank/DDBJ databases">
        <authorList>
            <person name="de Groot N.N."/>
        </authorList>
    </citation>
    <scope>NUCLEOTIDE SEQUENCE [LARGE SCALE GENOMIC DNA]</scope>
    <source>
        <strain evidence="2 3">Nm146</strain>
    </source>
</reference>
<keyword evidence="1" id="KW-1133">Transmembrane helix</keyword>
<sequence>MCFSAEASFVVSGTLLVVGAGAIRKVNDKKDVFIACIPLLFAFQQLTEGLLWLTLESGEEPPMQFWLANLYGIFIGVVWPFYAPFAIYQGEMDKSVRKVVASMMVAGISLAAYTIIGLLSEPVIASIVNHSIHYAHDVEGQRFVLGMYLFATCVPFILSSNRLLNITGAMITLGFFVSFYAYRETFASVWCFFAAIASALIYLYIVDQRMNRVRG</sequence>
<evidence type="ECO:0000313" key="3">
    <source>
        <dbReference type="Proteomes" id="UP000199561"/>
    </source>
</evidence>
<dbReference type="OrthoDB" id="8441457at2"/>
<feature type="transmembrane region" description="Helical" evidence="1">
    <location>
        <begin position="163"/>
        <end position="181"/>
    </location>
</feature>